<dbReference type="PROSITE" id="PS00688">
    <property type="entry name" value="SIGMA54_INTERACT_3"/>
    <property type="match status" value="1"/>
</dbReference>
<dbReference type="SUPFAM" id="SSF46689">
    <property type="entry name" value="Homeodomain-like"/>
    <property type="match status" value="1"/>
</dbReference>
<dbReference type="SUPFAM" id="SSF55785">
    <property type="entry name" value="PYP-like sensor domain (PAS domain)"/>
    <property type="match status" value="1"/>
</dbReference>
<dbReference type="Gene3D" id="1.10.10.60">
    <property type="entry name" value="Homeodomain-like"/>
    <property type="match status" value="1"/>
</dbReference>
<dbReference type="Pfam" id="PF08448">
    <property type="entry name" value="PAS_4"/>
    <property type="match status" value="1"/>
</dbReference>
<dbReference type="GO" id="GO:0043565">
    <property type="term" value="F:sequence-specific DNA binding"/>
    <property type="evidence" value="ECO:0007669"/>
    <property type="project" value="InterPro"/>
</dbReference>
<dbReference type="InterPro" id="IPR002078">
    <property type="entry name" value="Sigma_54_int"/>
</dbReference>
<sequence>MGQDKLSVEVQSLIDAQDHPFVLIDDNYNIVAANSAYKQAYGVETQDIIGRKCHKVSHRSDVPCHLNGEDCPHKKVFETRAPHQVLHIHYDANALPEHVRIKGSPIFGQDGSMYLGEAVFPLAHSDDLDGEQHRLVGRSKPFLVCIENLTRAAATTAPVLLSGESGVGKDLAAEYIHRRSDRNGHSFTMVDCSAISERVFESELFGHERGAFTGCIGRRYGLFEQADGGTLFFNEIGDLPQSLQGRLLRAMETGQFRRVGGRELLSADARIICATSRNLRHLVASNSFRADLYYRIAGILCEIPPLRSRREDISEIAEALLQRMSHGKNVALRLTDDAREALKHHDYPGNVRELRNVLQRAAALSTNGIISAAEIHTDSAIESSPAEGAQHFAGTNKPEPSIKGLESRYIAELLAEHQGKRAQVARILGISERTLYRKLKQYGLQSIGRPDAS</sequence>
<protein>
    <submittedName>
        <fullName evidence="7">Response regulator of zinc sigma-54-dependent two-component system</fullName>
    </submittedName>
</protein>
<dbReference type="Pfam" id="PF02954">
    <property type="entry name" value="HTH_8"/>
    <property type="match status" value="1"/>
</dbReference>
<dbReference type="Pfam" id="PF00158">
    <property type="entry name" value="Sigma54_activat"/>
    <property type="match status" value="1"/>
</dbReference>
<organism evidence="7">
    <name type="scientific">hydrothermal vent metagenome</name>
    <dbReference type="NCBI Taxonomy" id="652676"/>
    <lineage>
        <taxon>unclassified sequences</taxon>
        <taxon>metagenomes</taxon>
        <taxon>ecological metagenomes</taxon>
    </lineage>
</organism>
<dbReference type="InterPro" id="IPR025944">
    <property type="entry name" value="Sigma_54_int_dom_CS"/>
</dbReference>
<dbReference type="InterPro" id="IPR009057">
    <property type="entry name" value="Homeodomain-like_sf"/>
</dbReference>
<dbReference type="InterPro" id="IPR002197">
    <property type="entry name" value="HTH_Fis"/>
</dbReference>
<keyword evidence="1" id="KW-0547">Nucleotide-binding</keyword>
<evidence type="ECO:0000256" key="2">
    <source>
        <dbReference type="ARBA" id="ARBA00022840"/>
    </source>
</evidence>
<evidence type="ECO:0000259" key="5">
    <source>
        <dbReference type="PROSITE" id="PS50045"/>
    </source>
</evidence>
<gene>
    <name evidence="7" type="ORF">MNBD_GAMMA14-2119</name>
</gene>
<dbReference type="AlphaFoldDB" id="A0A3B0Y517"/>
<feature type="domain" description="PAS" evidence="6">
    <location>
        <begin position="6"/>
        <end position="51"/>
    </location>
</feature>
<evidence type="ECO:0000259" key="6">
    <source>
        <dbReference type="PROSITE" id="PS50112"/>
    </source>
</evidence>
<reference evidence="7" key="1">
    <citation type="submission" date="2018-06" db="EMBL/GenBank/DDBJ databases">
        <authorList>
            <person name="Zhirakovskaya E."/>
        </authorList>
    </citation>
    <scope>NUCLEOTIDE SEQUENCE</scope>
</reference>
<evidence type="ECO:0000256" key="1">
    <source>
        <dbReference type="ARBA" id="ARBA00022741"/>
    </source>
</evidence>
<evidence type="ECO:0000313" key="7">
    <source>
        <dbReference type="EMBL" id="VAW75835.1"/>
    </source>
</evidence>
<dbReference type="GO" id="GO:0005524">
    <property type="term" value="F:ATP binding"/>
    <property type="evidence" value="ECO:0007669"/>
    <property type="project" value="UniProtKB-KW"/>
</dbReference>
<dbReference type="Pfam" id="PF25601">
    <property type="entry name" value="AAA_lid_14"/>
    <property type="match status" value="1"/>
</dbReference>
<dbReference type="InterPro" id="IPR013656">
    <property type="entry name" value="PAS_4"/>
</dbReference>
<keyword evidence="3" id="KW-0805">Transcription regulation</keyword>
<dbReference type="PROSITE" id="PS50112">
    <property type="entry name" value="PAS"/>
    <property type="match status" value="1"/>
</dbReference>
<dbReference type="InterPro" id="IPR000014">
    <property type="entry name" value="PAS"/>
</dbReference>
<dbReference type="EMBL" id="UOFM01000149">
    <property type="protein sequence ID" value="VAW75835.1"/>
    <property type="molecule type" value="Genomic_DNA"/>
</dbReference>
<dbReference type="GO" id="GO:0006355">
    <property type="term" value="P:regulation of DNA-templated transcription"/>
    <property type="evidence" value="ECO:0007669"/>
    <property type="project" value="InterPro"/>
</dbReference>
<dbReference type="Gene3D" id="1.10.8.60">
    <property type="match status" value="1"/>
</dbReference>
<proteinExistence type="predicted"/>
<keyword evidence="2" id="KW-0067">ATP-binding</keyword>
<dbReference type="InterPro" id="IPR003593">
    <property type="entry name" value="AAA+_ATPase"/>
</dbReference>
<dbReference type="FunFam" id="3.40.50.300:FF:000006">
    <property type="entry name" value="DNA-binding transcriptional regulator NtrC"/>
    <property type="match status" value="1"/>
</dbReference>
<dbReference type="CDD" id="cd00130">
    <property type="entry name" value="PAS"/>
    <property type="match status" value="1"/>
</dbReference>
<dbReference type="PANTHER" id="PTHR32071">
    <property type="entry name" value="TRANSCRIPTIONAL REGULATORY PROTEIN"/>
    <property type="match status" value="1"/>
</dbReference>
<dbReference type="Gene3D" id="3.40.50.300">
    <property type="entry name" value="P-loop containing nucleotide triphosphate hydrolases"/>
    <property type="match status" value="1"/>
</dbReference>
<keyword evidence="4" id="KW-0804">Transcription</keyword>
<evidence type="ECO:0000256" key="4">
    <source>
        <dbReference type="ARBA" id="ARBA00023163"/>
    </source>
</evidence>
<dbReference type="PROSITE" id="PS50045">
    <property type="entry name" value="SIGMA54_INTERACT_4"/>
    <property type="match status" value="1"/>
</dbReference>
<dbReference type="CDD" id="cd00009">
    <property type="entry name" value="AAA"/>
    <property type="match status" value="1"/>
</dbReference>
<evidence type="ECO:0000256" key="3">
    <source>
        <dbReference type="ARBA" id="ARBA00023015"/>
    </source>
</evidence>
<dbReference type="PRINTS" id="PR01590">
    <property type="entry name" value="HTHFIS"/>
</dbReference>
<dbReference type="InterPro" id="IPR027417">
    <property type="entry name" value="P-loop_NTPase"/>
</dbReference>
<feature type="domain" description="Sigma-54 factor interaction" evidence="5">
    <location>
        <begin position="135"/>
        <end position="363"/>
    </location>
</feature>
<dbReference type="PANTHER" id="PTHR32071:SF119">
    <property type="entry name" value="SIGMA L-DEPENDENT TRANSCRIPTIONAL REGULATOR YPLP-RELATED"/>
    <property type="match status" value="1"/>
</dbReference>
<dbReference type="SMART" id="SM00382">
    <property type="entry name" value="AAA"/>
    <property type="match status" value="1"/>
</dbReference>
<accession>A0A3B0Y517</accession>
<dbReference type="SUPFAM" id="SSF52540">
    <property type="entry name" value="P-loop containing nucleoside triphosphate hydrolases"/>
    <property type="match status" value="1"/>
</dbReference>
<name>A0A3B0Y517_9ZZZZ</name>
<dbReference type="InterPro" id="IPR035965">
    <property type="entry name" value="PAS-like_dom_sf"/>
</dbReference>
<dbReference type="InterPro" id="IPR058031">
    <property type="entry name" value="AAA_lid_NorR"/>
</dbReference>
<dbReference type="Gene3D" id="3.30.450.20">
    <property type="entry name" value="PAS domain"/>
    <property type="match status" value="1"/>
</dbReference>